<reference evidence="1 2" key="1">
    <citation type="submission" date="2019-03" db="EMBL/GenBank/DDBJ databases">
        <title>Deep-cultivation of Planctomycetes and their phenomic and genomic characterization uncovers novel biology.</title>
        <authorList>
            <person name="Wiegand S."/>
            <person name="Jogler M."/>
            <person name="Boedeker C."/>
            <person name="Pinto D."/>
            <person name="Vollmers J."/>
            <person name="Rivas-Marin E."/>
            <person name="Kohn T."/>
            <person name="Peeters S.H."/>
            <person name="Heuer A."/>
            <person name="Rast P."/>
            <person name="Oberbeckmann S."/>
            <person name="Bunk B."/>
            <person name="Jeske O."/>
            <person name="Meyerdierks A."/>
            <person name="Storesund J.E."/>
            <person name="Kallscheuer N."/>
            <person name="Luecker S."/>
            <person name="Lage O.M."/>
            <person name="Pohl T."/>
            <person name="Merkel B.J."/>
            <person name="Hornburger P."/>
            <person name="Mueller R.-W."/>
            <person name="Bruemmer F."/>
            <person name="Labrenz M."/>
            <person name="Spormann A.M."/>
            <person name="Op den Camp H."/>
            <person name="Overmann J."/>
            <person name="Amann R."/>
            <person name="Jetten M.S.M."/>
            <person name="Mascher T."/>
            <person name="Medema M.H."/>
            <person name="Devos D.P."/>
            <person name="Kaster A.-K."/>
            <person name="Ovreas L."/>
            <person name="Rohde M."/>
            <person name="Galperin M.Y."/>
            <person name="Jogler C."/>
        </authorList>
    </citation>
    <scope>NUCLEOTIDE SEQUENCE [LARGE SCALE GENOMIC DNA]</scope>
    <source>
        <strain evidence="1 2">Enr13</strain>
    </source>
</reference>
<dbReference type="EMBL" id="CP037423">
    <property type="protein sequence ID" value="QDV47040.1"/>
    <property type="molecule type" value="Genomic_DNA"/>
</dbReference>
<gene>
    <name evidence="1" type="ORF">Enr13x_69490</name>
</gene>
<keyword evidence="2" id="KW-1185">Reference proteome</keyword>
<proteinExistence type="predicted"/>
<accession>A0A518I1P6</accession>
<dbReference type="KEGG" id="snep:Enr13x_69490"/>
<dbReference type="Proteomes" id="UP000319004">
    <property type="component" value="Chromosome"/>
</dbReference>
<protein>
    <submittedName>
        <fullName evidence="1">Uncharacterized protein</fullName>
    </submittedName>
</protein>
<evidence type="ECO:0000313" key="2">
    <source>
        <dbReference type="Proteomes" id="UP000319004"/>
    </source>
</evidence>
<evidence type="ECO:0000313" key="1">
    <source>
        <dbReference type="EMBL" id="QDV47040.1"/>
    </source>
</evidence>
<organism evidence="1 2">
    <name type="scientific">Stieleria neptunia</name>
    <dbReference type="NCBI Taxonomy" id="2527979"/>
    <lineage>
        <taxon>Bacteria</taxon>
        <taxon>Pseudomonadati</taxon>
        <taxon>Planctomycetota</taxon>
        <taxon>Planctomycetia</taxon>
        <taxon>Pirellulales</taxon>
        <taxon>Pirellulaceae</taxon>
        <taxon>Stieleria</taxon>
    </lineage>
</organism>
<dbReference type="AlphaFoldDB" id="A0A518I1P6"/>
<sequence length="87" mass="8860">MSAGGVSRRVKVSTAATALEGRHSPCCGDAPARTVSAYLACAGSAFEDRALTGPARILSARWAFGIRCDPVRGGGEDGGRGPEVALR</sequence>
<name>A0A518I1P6_9BACT</name>